<dbReference type="EMBL" id="ATCN01001135">
    <property type="protein sequence ID" value="EPR77941.1"/>
    <property type="molecule type" value="Genomic_DNA"/>
</dbReference>
<name>S7W5A2_SPRLO</name>
<accession>S7W5A2</accession>
<dbReference type="AlphaFoldDB" id="S7W5A2"/>
<dbReference type="Proteomes" id="UP000014978">
    <property type="component" value="Unassembled WGS sequence"/>
</dbReference>
<dbReference type="STRING" id="1358809.S7W5A2"/>
<protein>
    <submittedName>
        <fullName evidence="2">26S proteasome regulatory subunit S5A</fullName>
    </submittedName>
</protein>
<sequence>MKFFKLIFINKSIFRGMPEVIVIILDNSISMCNQDYFPNRYVLQIETLRKLIDNKYSSSQLNEISIIPLAQPTPHFIATPTKNLSFLEYFISKIPLNRNLDLKSTFFLASKALDSKENKYGTLVFCMGTLLPPDMVDEQIMSAVERIKTMLDKEVLVKIIFLAEAKEYKELFDVQLEHPNYSSVYISPEDDFGAIVADITEQDDWEENDPELAMAIKLSLEETNKKQDN</sequence>
<dbReference type="Pfam" id="PF13519">
    <property type="entry name" value="VWA_2"/>
    <property type="match status" value="1"/>
</dbReference>
<keyword evidence="2" id="KW-0647">Proteasome</keyword>
<proteinExistence type="predicted"/>
<dbReference type="InterPro" id="IPR036465">
    <property type="entry name" value="vWFA_dom_sf"/>
</dbReference>
<dbReference type="HOGENOM" id="CLU_098733_0_0_1"/>
<dbReference type="OMA" id="QNQDYLP"/>
<dbReference type="GO" id="GO:0000502">
    <property type="term" value="C:proteasome complex"/>
    <property type="evidence" value="ECO:0007669"/>
    <property type="project" value="UniProtKB-KW"/>
</dbReference>
<evidence type="ECO:0000313" key="2">
    <source>
        <dbReference type="EMBL" id="EPR77941.1"/>
    </source>
</evidence>
<gene>
    <name evidence="2" type="ORF">SLOPH_23</name>
</gene>
<dbReference type="PROSITE" id="PS50330">
    <property type="entry name" value="UIM"/>
    <property type="match status" value="1"/>
</dbReference>
<evidence type="ECO:0000313" key="3">
    <source>
        <dbReference type="Proteomes" id="UP000014978"/>
    </source>
</evidence>
<dbReference type="Gene3D" id="3.40.50.410">
    <property type="entry name" value="von Willebrand factor, type A domain"/>
    <property type="match status" value="1"/>
</dbReference>
<dbReference type="SUPFAM" id="SSF53300">
    <property type="entry name" value="vWA-like"/>
    <property type="match status" value="1"/>
</dbReference>
<dbReference type="InterPro" id="IPR002035">
    <property type="entry name" value="VWF_A"/>
</dbReference>
<dbReference type="FunCoup" id="S7W5A2">
    <property type="interactions" value="228"/>
</dbReference>
<organism evidence="2 3">
    <name type="scientific">Spraguea lophii (strain 42_110)</name>
    <name type="common">Microsporidian parasite</name>
    <dbReference type="NCBI Taxonomy" id="1358809"/>
    <lineage>
        <taxon>Eukaryota</taxon>
        <taxon>Fungi</taxon>
        <taxon>Fungi incertae sedis</taxon>
        <taxon>Microsporidia</taxon>
        <taxon>Spragueidae</taxon>
        <taxon>Spraguea</taxon>
    </lineage>
</organism>
<dbReference type="InParanoid" id="S7W5A2"/>
<dbReference type="OrthoDB" id="1731724at2759"/>
<feature type="domain" description="VWFA" evidence="1">
    <location>
        <begin position="21"/>
        <end position="120"/>
    </location>
</feature>
<comment type="caution">
    <text evidence="2">The sequence shown here is derived from an EMBL/GenBank/DDBJ whole genome shotgun (WGS) entry which is preliminary data.</text>
</comment>
<keyword evidence="3" id="KW-1185">Reference proteome</keyword>
<dbReference type="VEuPathDB" id="MicrosporidiaDB:SLOPH_23"/>
<dbReference type="InterPro" id="IPR003903">
    <property type="entry name" value="UIM_dom"/>
</dbReference>
<reference evidence="3" key="1">
    <citation type="journal article" date="2013" name="PLoS Genet.">
        <title>The genome of Spraguea lophii and the basis of host-microsporidian interactions.</title>
        <authorList>
            <person name="Campbell S.E."/>
            <person name="Williams T.A."/>
            <person name="Yousuf A."/>
            <person name="Soanes D.M."/>
            <person name="Paszkiewicz K.H."/>
            <person name="Williams B.A.P."/>
        </authorList>
    </citation>
    <scope>NUCLEOTIDE SEQUENCE [LARGE SCALE GENOMIC DNA]</scope>
    <source>
        <strain evidence="3">42_110</strain>
    </source>
</reference>
<evidence type="ECO:0000259" key="1">
    <source>
        <dbReference type="Pfam" id="PF13519"/>
    </source>
</evidence>